<protein>
    <submittedName>
        <fullName evidence="1">Uncharacterized protein</fullName>
    </submittedName>
</protein>
<dbReference type="Pfam" id="PF19812">
    <property type="entry name" value="DUF6295"/>
    <property type="match status" value="1"/>
</dbReference>
<evidence type="ECO:0000313" key="1">
    <source>
        <dbReference type="EMBL" id="BCI86096.1"/>
    </source>
</evidence>
<dbReference type="AlphaFoldDB" id="A0A7G1I525"/>
<organism evidence="1 2">
    <name type="scientific">Mycobacterium kansasii</name>
    <dbReference type="NCBI Taxonomy" id="1768"/>
    <lineage>
        <taxon>Bacteria</taxon>
        <taxon>Bacillati</taxon>
        <taxon>Actinomycetota</taxon>
        <taxon>Actinomycetes</taxon>
        <taxon>Mycobacteriales</taxon>
        <taxon>Mycobacteriaceae</taxon>
        <taxon>Mycobacterium</taxon>
    </lineage>
</organism>
<sequence>MSQRMCTYLTEHLQIDGSAKGATGWFGASRATVYVDHPVHARYGHTVNIDVINPDLGPSARVALELTEESALALADAIRNAIAHAPAGLASKYQKDQ</sequence>
<proteinExistence type="predicted"/>
<accession>A0A7G1I525</accession>
<gene>
    <name evidence="1" type="ORF">NIIDMKKI_13020</name>
</gene>
<keyword evidence="2" id="KW-1185">Reference proteome</keyword>
<dbReference type="InterPro" id="IPR046262">
    <property type="entry name" value="DUF6295"/>
</dbReference>
<dbReference type="EMBL" id="AP023343">
    <property type="protein sequence ID" value="BCI86096.1"/>
    <property type="molecule type" value="Genomic_DNA"/>
</dbReference>
<name>A0A7G1I525_MYCKA</name>
<reference evidence="1 2" key="1">
    <citation type="submission" date="2020-07" db="EMBL/GenBank/DDBJ databases">
        <title>Mycobacterium kansasii (former subtype) with zoonotic potential isolated from diseased indoor pet cat, Japan.</title>
        <authorList>
            <person name="Fukano H."/>
            <person name="Terazono T."/>
            <person name="Hoshino Y."/>
        </authorList>
    </citation>
    <scope>NUCLEOTIDE SEQUENCE [LARGE SCALE GENOMIC DNA]</scope>
    <source>
        <strain evidence="1 2">Kuro-I</strain>
    </source>
</reference>
<evidence type="ECO:0000313" key="2">
    <source>
        <dbReference type="Proteomes" id="UP000516380"/>
    </source>
</evidence>
<dbReference type="Proteomes" id="UP000516380">
    <property type="component" value="Chromosome"/>
</dbReference>